<evidence type="ECO:0000256" key="8">
    <source>
        <dbReference type="ARBA" id="ARBA00051231"/>
    </source>
</evidence>
<keyword evidence="10" id="KW-0479">Metal-binding</keyword>
<dbReference type="InterPro" id="IPR055152">
    <property type="entry name" value="Transketolase-like_C_2"/>
</dbReference>
<keyword evidence="5 9" id="KW-0560">Oxidoreductase</keyword>
<proteinExistence type="predicted"/>
<dbReference type="NCBIfam" id="TIGR00759">
    <property type="entry name" value="aceE"/>
    <property type="match status" value="1"/>
</dbReference>
<feature type="binding site" evidence="10">
    <location>
        <position position="242"/>
    </location>
    <ligand>
        <name>Mg(2+)</name>
        <dbReference type="ChEBI" id="CHEBI:18420"/>
    </ligand>
</feature>
<dbReference type="GO" id="GO:0046872">
    <property type="term" value="F:metal ion binding"/>
    <property type="evidence" value="ECO:0007669"/>
    <property type="project" value="UniProtKB-KW"/>
</dbReference>
<comment type="cofactor">
    <cofactor evidence="1 9">
        <name>thiamine diphosphate</name>
        <dbReference type="ChEBI" id="CHEBI:58937"/>
    </cofactor>
</comment>
<evidence type="ECO:0000256" key="2">
    <source>
        <dbReference type="ARBA" id="ARBA00003157"/>
    </source>
</evidence>
<evidence type="ECO:0000256" key="1">
    <source>
        <dbReference type="ARBA" id="ARBA00001964"/>
    </source>
</evidence>
<name>A0A9E8JNZ9_9GAMM</name>
<evidence type="ECO:0000256" key="6">
    <source>
        <dbReference type="ARBA" id="ARBA00023052"/>
    </source>
</evidence>
<dbReference type="InterPro" id="IPR009014">
    <property type="entry name" value="Transketo_C/PFOR_II"/>
</dbReference>
<comment type="catalytic activity">
    <reaction evidence="8 9">
        <text>N(6)-[(R)-lipoyl]-L-lysyl-[protein] + pyruvate + H(+) = N(6)-[(R)-S(8)-acetyldihydrolipoyl]-L-lysyl-[protein] + CO2</text>
        <dbReference type="Rhea" id="RHEA:19189"/>
        <dbReference type="Rhea" id="RHEA-COMP:10474"/>
        <dbReference type="Rhea" id="RHEA-COMP:10478"/>
        <dbReference type="ChEBI" id="CHEBI:15361"/>
        <dbReference type="ChEBI" id="CHEBI:15378"/>
        <dbReference type="ChEBI" id="CHEBI:16526"/>
        <dbReference type="ChEBI" id="CHEBI:83099"/>
        <dbReference type="ChEBI" id="CHEBI:83111"/>
        <dbReference type="EC" id="1.2.4.1"/>
    </reaction>
</comment>
<dbReference type="Gene3D" id="3.40.50.920">
    <property type="match status" value="1"/>
</dbReference>
<dbReference type="PANTHER" id="PTHR43825:SF3">
    <property type="entry name" value="PYRUVATE DEHYDROGENASE E1 COMPONENT"/>
    <property type="match status" value="1"/>
</dbReference>
<dbReference type="InterPro" id="IPR004660">
    <property type="entry name" value="PDH_E1"/>
</dbReference>
<comment type="cofactor">
    <cofactor evidence="10">
        <name>Mg(2+)</name>
        <dbReference type="ChEBI" id="CHEBI:18420"/>
    </cofactor>
</comment>
<keyword evidence="10" id="KW-0460">Magnesium</keyword>
<dbReference type="InterPro" id="IPR035807">
    <property type="entry name" value="PDC_E1_N"/>
</dbReference>
<reference evidence="14 15" key="1">
    <citation type="submission" date="2019-11" db="EMBL/GenBank/DDBJ databases">
        <title>Venatorbacter sp. nov. a predator of Campylobacter and other Gram-negative bacteria.</title>
        <authorList>
            <person name="Saeedi A."/>
            <person name="Cummings N.J."/>
            <person name="Connerton I.F."/>
            <person name="Connerton P.L."/>
        </authorList>
    </citation>
    <scope>NUCLEOTIDE SEQUENCE [LARGE SCALE GENOMIC DNA]</scope>
    <source>
        <strain evidence="14">XL5</strain>
    </source>
</reference>
<evidence type="ECO:0000256" key="7">
    <source>
        <dbReference type="ARBA" id="ARBA00023317"/>
    </source>
</evidence>
<dbReference type="FunFam" id="3.40.50.970:FF:000011">
    <property type="entry name" value="Pyruvate dehydrogenase E1 component"/>
    <property type="match status" value="1"/>
</dbReference>
<dbReference type="PIRSF" id="PIRSF000156">
    <property type="entry name" value="Pyruvate_dh_E1"/>
    <property type="match status" value="1"/>
</dbReference>
<evidence type="ECO:0000256" key="10">
    <source>
        <dbReference type="PIRSR" id="PIRSR000156-1"/>
    </source>
</evidence>
<dbReference type="Pfam" id="PF22613">
    <property type="entry name" value="Transketolase_C_1"/>
    <property type="match status" value="1"/>
</dbReference>
<dbReference type="SUPFAM" id="SSF52922">
    <property type="entry name" value="TK C-terminal domain-like"/>
    <property type="match status" value="1"/>
</dbReference>
<feature type="binding site" evidence="10">
    <location>
        <position position="274"/>
    </location>
    <ligand>
        <name>Mg(2+)</name>
        <dbReference type="ChEBI" id="CHEBI:18420"/>
    </ligand>
</feature>
<evidence type="ECO:0000256" key="5">
    <source>
        <dbReference type="ARBA" id="ARBA00023002"/>
    </source>
</evidence>
<dbReference type="CDD" id="cd02017">
    <property type="entry name" value="TPP_E1_EcPDC_like"/>
    <property type="match status" value="1"/>
</dbReference>
<dbReference type="AlphaFoldDB" id="A0A9E8JNZ9"/>
<sequence length="902" mass="101954">MEEKTHSQGAGFAQDPDPQETKEWLDAIHSVIRAEGIERAHFLIERIAERATRDGLPLPYALNTPYRNTISPENEAPMPGDLFMERRIRSLIRWNALVMVLRANKDGAGDLGGHISSFASSATLYDVGFNHFFRAPDANREESPLGDLIYYQGHISPGIYARSFLEGRFEEADLERFRREALAPGLSSYPHPKLMPDYWQFPTVSMGLGPLQAIYQAHFMRYLSARGLVPRKGRKVWAFLGDGECDEPESLGAIGLAGREKLENLIFVVNCNLQRLDGPVRGNSKIIQELEGQFRGAGWNVIKVVWGRHWDPLLAKDRSGMLQRRMDETVDGDYQNYKAKGGKYTREHFFEVYPELKELIKDLSDEDIFRLNRGGHDPYKVYAAYHAAMNHKGQPTVILAHTIKGYGMGAEAEGQNQAHQVKKLDLDSVRKFRDHFDIPVRDEDLPHLPFYRPSKDSPELTYMRKQREKLGGYLPQRNEQWGALTAPELDFFKTQLEGTGEREISTTMAFVRIMSQLLKDKIMGDRVVPIVPDEARTFGMEGLFKQIGIYSSEGQQYEPVDQGQLLVYREDKKGRILEEGINEAGAFAAWMAAASSYSTNGLAMIPFYIYYSMFGFQRVGDLAWAAGDMQCQGFLIGATSGRTTLNGEGLQHQDGHSHILASTIPNCVSYDPTYAYEMAVIVQDGLKRMYEKKEKVFYYITSLNENYPHPAMPEGVEEGIRRGIYRLKKSTVKAKKAAPVQLLGSGSILRQVEQAAAWLEQQGVAADVWSVTSFNELRRDGLACERTDYLTAGEQQPLPYVTRQLQDSQGPIIAATDHMKAFAEQIRPFIPAGRRYKTLGTDGFGRSDTRESLRRFFEVDWQHVAWAAGVELAKAGQLTPQQLQQWRTELNIDAAKPDPLYS</sequence>
<feature type="domain" description="Transketolase N-terminal" evidence="11">
    <location>
        <begin position="148"/>
        <end position="306"/>
    </location>
</feature>
<dbReference type="GO" id="GO:0004739">
    <property type="term" value="F:pyruvate dehydrogenase (acetyl-transferring) activity"/>
    <property type="evidence" value="ECO:0007669"/>
    <property type="project" value="UniProtKB-EC"/>
</dbReference>
<comment type="function">
    <text evidence="2 9">Component of the pyruvate dehydrogenase (PDH) complex, that catalyzes the overall conversion of pyruvate to acetyl-CoA and CO(2).</text>
</comment>
<dbReference type="Gene3D" id="3.40.50.970">
    <property type="match status" value="2"/>
</dbReference>
<dbReference type="PANTHER" id="PTHR43825">
    <property type="entry name" value="PYRUVATE DEHYDROGENASE E1 COMPONENT"/>
    <property type="match status" value="1"/>
</dbReference>
<dbReference type="InterPro" id="IPR005474">
    <property type="entry name" value="Transketolase_N"/>
</dbReference>
<evidence type="ECO:0000256" key="9">
    <source>
        <dbReference type="PIRNR" id="PIRNR000156"/>
    </source>
</evidence>
<evidence type="ECO:0000259" key="12">
    <source>
        <dbReference type="Pfam" id="PF17831"/>
    </source>
</evidence>
<dbReference type="Proteomes" id="UP000596074">
    <property type="component" value="Chromosome"/>
</dbReference>
<feature type="binding site" evidence="10">
    <location>
        <position position="272"/>
    </location>
    <ligand>
        <name>Mg(2+)</name>
        <dbReference type="ChEBI" id="CHEBI:18420"/>
    </ligand>
</feature>
<keyword evidence="7 9" id="KW-0670">Pyruvate</keyword>
<dbReference type="KEGG" id="vcw:GJQ55_02975"/>
<evidence type="ECO:0000256" key="3">
    <source>
        <dbReference type="ARBA" id="ARBA00012281"/>
    </source>
</evidence>
<dbReference type="SUPFAM" id="SSF52518">
    <property type="entry name" value="Thiamin diphosphate-binding fold (THDP-binding)"/>
    <property type="match status" value="2"/>
</dbReference>
<gene>
    <name evidence="14" type="primary">aceE</name>
    <name evidence="14" type="ORF">GJQ55_02975</name>
</gene>
<feature type="domain" description="Pyruvate dehydrogenase E1 component middle" evidence="12">
    <location>
        <begin position="490"/>
        <end position="710"/>
    </location>
</feature>
<dbReference type="InterPro" id="IPR029061">
    <property type="entry name" value="THDP-binding"/>
</dbReference>
<dbReference type="RefSeq" id="WP_228346034.1">
    <property type="nucleotide sequence ID" value="NZ_CP045550.1"/>
</dbReference>
<dbReference type="Pfam" id="PF17831">
    <property type="entry name" value="PDH_E1_M"/>
    <property type="match status" value="1"/>
</dbReference>
<organism evidence="14 15">
    <name type="scientific">Venatoribacter cucullus</name>
    <dbReference type="NCBI Taxonomy" id="2661630"/>
    <lineage>
        <taxon>Bacteria</taxon>
        <taxon>Pseudomonadati</taxon>
        <taxon>Pseudomonadota</taxon>
        <taxon>Gammaproteobacteria</taxon>
        <taxon>Oceanospirillales</taxon>
        <taxon>Oceanospirillaceae</taxon>
        <taxon>Venatoribacter</taxon>
    </lineage>
</organism>
<keyword evidence="6 9" id="KW-0786">Thiamine pyrophosphate</keyword>
<accession>A0A9E8JNZ9</accession>
<dbReference type="EMBL" id="CP046056">
    <property type="protein sequence ID" value="QQD23510.1"/>
    <property type="molecule type" value="Genomic_DNA"/>
</dbReference>
<dbReference type="InterPro" id="IPR041621">
    <property type="entry name" value="PDH_E1_M"/>
</dbReference>
<evidence type="ECO:0000259" key="13">
    <source>
        <dbReference type="Pfam" id="PF22613"/>
    </source>
</evidence>
<protein>
    <recommendedName>
        <fullName evidence="4 9">Pyruvate dehydrogenase E1 component</fullName>
        <ecNumber evidence="3 9">1.2.4.1</ecNumber>
    </recommendedName>
</protein>
<evidence type="ECO:0000256" key="4">
    <source>
        <dbReference type="ARBA" id="ARBA00017172"/>
    </source>
</evidence>
<dbReference type="Pfam" id="PF00456">
    <property type="entry name" value="Transketolase_N"/>
    <property type="match status" value="1"/>
</dbReference>
<evidence type="ECO:0000313" key="15">
    <source>
        <dbReference type="Proteomes" id="UP000596074"/>
    </source>
</evidence>
<keyword evidence="15" id="KW-1185">Reference proteome</keyword>
<evidence type="ECO:0000259" key="11">
    <source>
        <dbReference type="Pfam" id="PF00456"/>
    </source>
</evidence>
<evidence type="ECO:0000313" key="14">
    <source>
        <dbReference type="EMBL" id="QQD23510.1"/>
    </source>
</evidence>
<dbReference type="InterPro" id="IPR051157">
    <property type="entry name" value="PDH/Transketolase"/>
</dbReference>
<feature type="domain" description="Transketolase-like C-terminal" evidence="13">
    <location>
        <begin position="723"/>
        <end position="860"/>
    </location>
</feature>
<dbReference type="EC" id="1.2.4.1" evidence="3 9"/>